<keyword evidence="3" id="KW-0378">Hydrolase</keyword>
<dbReference type="InterPro" id="IPR001279">
    <property type="entry name" value="Metallo-B-lactamas"/>
</dbReference>
<dbReference type="Gene3D" id="3.60.15.10">
    <property type="entry name" value="Ribonuclease Z/Hydroxyacylglutathione hydrolase-like"/>
    <property type="match status" value="1"/>
</dbReference>
<dbReference type="InterPro" id="IPR036866">
    <property type="entry name" value="RibonucZ/Hydroxyglut_hydro"/>
</dbReference>
<dbReference type="NCBIfam" id="NF012229">
    <property type="entry name" value="bla_class_B_core"/>
    <property type="match status" value="1"/>
</dbReference>
<dbReference type="EMBL" id="JBHSMQ010000001">
    <property type="protein sequence ID" value="MFC5454154.1"/>
    <property type="molecule type" value="Genomic_DNA"/>
</dbReference>
<dbReference type="SUPFAM" id="SSF56281">
    <property type="entry name" value="Metallo-hydrolase/oxidoreductase"/>
    <property type="match status" value="1"/>
</dbReference>
<organism evidence="3 4">
    <name type="scientific">Prosthecobacter fluviatilis</name>
    <dbReference type="NCBI Taxonomy" id="445931"/>
    <lineage>
        <taxon>Bacteria</taxon>
        <taxon>Pseudomonadati</taxon>
        <taxon>Verrucomicrobiota</taxon>
        <taxon>Verrucomicrobiia</taxon>
        <taxon>Verrucomicrobiales</taxon>
        <taxon>Verrucomicrobiaceae</taxon>
        <taxon>Prosthecobacter</taxon>
    </lineage>
</organism>
<keyword evidence="1" id="KW-0732">Signal</keyword>
<dbReference type="InterPro" id="IPR050855">
    <property type="entry name" value="NDM-1-like"/>
</dbReference>
<name>A0ABW0KLF1_9BACT</name>
<dbReference type="PANTHER" id="PTHR42951:SF17">
    <property type="entry name" value="METALLO-BETA-LACTAMASE DOMAIN-CONTAINING PROTEIN"/>
    <property type="match status" value="1"/>
</dbReference>
<gene>
    <name evidence="3" type="primary">bla</name>
    <name evidence="3" type="ORF">ACFQDI_04725</name>
</gene>
<feature type="chain" id="PRO_5046242358" evidence="1">
    <location>
        <begin position="25"/>
        <end position="291"/>
    </location>
</feature>
<evidence type="ECO:0000259" key="2">
    <source>
        <dbReference type="SMART" id="SM00849"/>
    </source>
</evidence>
<feature type="domain" description="Metallo-beta-lactamase" evidence="2">
    <location>
        <begin position="50"/>
        <end position="241"/>
    </location>
</feature>
<dbReference type="EC" id="3.5.2.6" evidence="3"/>
<protein>
    <submittedName>
        <fullName evidence="3">Subclass B3 metallo-beta-lactamase</fullName>
        <ecNumber evidence="3">3.5.2.6</ecNumber>
    </submittedName>
</protein>
<evidence type="ECO:0000313" key="4">
    <source>
        <dbReference type="Proteomes" id="UP001596052"/>
    </source>
</evidence>
<accession>A0ABW0KLF1</accession>
<sequence>MTDRLHSRLAVLFLLLLSCSRADALDMSSWTEPFPPHQIAGNLYYVGSRDLASYLITTPEGHILINSSLEESVPLIRASVEKLGFKFEDIRILLISHAHSDHCAGSAEIVKQTGAKYYVMEQDADAVEGGGAKKPRIGKGDYTQFPPARVDRRLKDGEAVKLGGSVLVARLTAGHTPGCTTWTMEVEERGKKLNAVIIGSPNVNPGYVLVGNKSYPGIATDYENTFKVLKALPVDLFLGAHGGYYGMEAKYERLGKGEGNPFVDPAGYMRYVEDREGAFRKELEKQQKAGK</sequence>
<dbReference type="PROSITE" id="PS51257">
    <property type="entry name" value="PROKAR_LIPOPROTEIN"/>
    <property type="match status" value="1"/>
</dbReference>
<feature type="signal peptide" evidence="1">
    <location>
        <begin position="1"/>
        <end position="24"/>
    </location>
</feature>
<evidence type="ECO:0000313" key="3">
    <source>
        <dbReference type="EMBL" id="MFC5454154.1"/>
    </source>
</evidence>
<dbReference type="SMART" id="SM00849">
    <property type="entry name" value="Lactamase_B"/>
    <property type="match status" value="1"/>
</dbReference>
<dbReference type="NCBIfam" id="NF033105">
    <property type="entry name" value="bla_subclass_B3"/>
    <property type="match status" value="1"/>
</dbReference>
<dbReference type="GO" id="GO:0008800">
    <property type="term" value="F:beta-lactamase activity"/>
    <property type="evidence" value="ECO:0007669"/>
    <property type="project" value="UniProtKB-EC"/>
</dbReference>
<comment type="caution">
    <text evidence="3">The sequence shown here is derived from an EMBL/GenBank/DDBJ whole genome shotgun (WGS) entry which is preliminary data.</text>
</comment>
<evidence type="ECO:0000256" key="1">
    <source>
        <dbReference type="SAM" id="SignalP"/>
    </source>
</evidence>
<dbReference type="Proteomes" id="UP001596052">
    <property type="component" value="Unassembled WGS sequence"/>
</dbReference>
<dbReference type="PANTHER" id="PTHR42951">
    <property type="entry name" value="METALLO-BETA-LACTAMASE DOMAIN-CONTAINING"/>
    <property type="match status" value="1"/>
</dbReference>
<keyword evidence="4" id="KW-1185">Reference proteome</keyword>
<proteinExistence type="predicted"/>
<dbReference type="Pfam" id="PF00753">
    <property type="entry name" value="Lactamase_B"/>
    <property type="match status" value="1"/>
</dbReference>
<reference evidence="4" key="1">
    <citation type="journal article" date="2019" name="Int. J. Syst. Evol. Microbiol.">
        <title>The Global Catalogue of Microorganisms (GCM) 10K type strain sequencing project: providing services to taxonomists for standard genome sequencing and annotation.</title>
        <authorList>
            <consortium name="The Broad Institute Genomics Platform"/>
            <consortium name="The Broad Institute Genome Sequencing Center for Infectious Disease"/>
            <person name="Wu L."/>
            <person name="Ma J."/>
        </authorList>
    </citation>
    <scope>NUCLEOTIDE SEQUENCE [LARGE SCALE GENOMIC DNA]</scope>
    <source>
        <strain evidence="4">CGMCC 4.1469</strain>
    </source>
</reference>